<accession>A0A4D7JZX6</accession>
<proteinExistence type="predicted"/>
<dbReference type="KEGG" id="fpf:DCC35_05370"/>
<dbReference type="PANTHER" id="PTHR23150:SF19">
    <property type="entry name" value="FORMYLGLYCINE-GENERATING ENZYME"/>
    <property type="match status" value="1"/>
</dbReference>
<dbReference type="InterPro" id="IPR016187">
    <property type="entry name" value="CTDL_fold"/>
</dbReference>
<dbReference type="Gene3D" id="3.90.1580.10">
    <property type="entry name" value="paralog of FGE (formylglycine-generating enzyme)"/>
    <property type="match status" value="1"/>
</dbReference>
<dbReference type="InterPro" id="IPR005532">
    <property type="entry name" value="SUMF_dom"/>
</dbReference>
<protein>
    <recommendedName>
        <fullName evidence="1">Sulfatase-modifying factor enzyme-like domain-containing protein</fullName>
    </recommendedName>
</protein>
<dbReference type="OrthoDB" id="1491336at2"/>
<name>A0A4D7JZX6_9BACT</name>
<dbReference type="GO" id="GO:0120147">
    <property type="term" value="F:formylglycine-generating oxidase activity"/>
    <property type="evidence" value="ECO:0007669"/>
    <property type="project" value="TreeGrafter"/>
</dbReference>
<keyword evidence="3" id="KW-1185">Reference proteome</keyword>
<dbReference type="AlphaFoldDB" id="A0A4D7JZX6"/>
<dbReference type="Proteomes" id="UP000298616">
    <property type="component" value="Chromosome"/>
</dbReference>
<feature type="domain" description="Sulfatase-modifying factor enzyme-like" evidence="1">
    <location>
        <begin position="3"/>
        <end position="123"/>
    </location>
</feature>
<reference evidence="2 3" key="1">
    <citation type="submission" date="2018-04" db="EMBL/GenBank/DDBJ databases">
        <title>Complete genome uncultured novel isolate.</title>
        <authorList>
            <person name="Merlino G."/>
        </authorList>
    </citation>
    <scope>NUCLEOTIDE SEQUENCE [LARGE SCALE GENOMIC DNA]</scope>
    <source>
        <strain evidence="3">R1DC9</strain>
    </source>
</reference>
<dbReference type="SUPFAM" id="SSF56436">
    <property type="entry name" value="C-type lectin-like"/>
    <property type="match status" value="1"/>
</dbReference>
<dbReference type="InterPro" id="IPR042095">
    <property type="entry name" value="SUMF_sf"/>
</dbReference>
<evidence type="ECO:0000313" key="2">
    <source>
        <dbReference type="EMBL" id="QCK14214.1"/>
    </source>
</evidence>
<evidence type="ECO:0000259" key="1">
    <source>
        <dbReference type="Pfam" id="PF03781"/>
    </source>
</evidence>
<dbReference type="InterPro" id="IPR051043">
    <property type="entry name" value="Sulfatase_Mod_Factor_Kinase"/>
</dbReference>
<evidence type="ECO:0000313" key="3">
    <source>
        <dbReference type="Proteomes" id="UP000298616"/>
    </source>
</evidence>
<organism evidence="2 3">
    <name type="scientific">Mangrovivirga cuniculi</name>
    <dbReference type="NCBI Taxonomy" id="2715131"/>
    <lineage>
        <taxon>Bacteria</taxon>
        <taxon>Pseudomonadati</taxon>
        <taxon>Bacteroidota</taxon>
        <taxon>Cytophagia</taxon>
        <taxon>Cytophagales</taxon>
        <taxon>Mangrovivirgaceae</taxon>
        <taxon>Mangrovivirga</taxon>
    </lineage>
</organism>
<dbReference type="EMBL" id="CP028923">
    <property type="protein sequence ID" value="QCK14214.1"/>
    <property type="molecule type" value="Genomic_DNA"/>
</dbReference>
<sequence>MANTWQGRFPTKNESEDGFKYISPIKSYPPNSAGIYDMAGNVWEWTSDWYNRDYYKAINTSAVLSNPTGAKEYFDPDRPYEPVKVIKGGSFLCHSSYCASYRISARMPSSIDTGSDHLGFRTVVTPDMLK</sequence>
<dbReference type="Pfam" id="PF03781">
    <property type="entry name" value="FGE-sulfatase"/>
    <property type="match status" value="1"/>
</dbReference>
<dbReference type="RefSeq" id="WP_137089806.1">
    <property type="nucleotide sequence ID" value="NZ_CP028923.1"/>
</dbReference>
<gene>
    <name evidence="2" type="ORF">DCC35_05370</name>
</gene>
<dbReference type="PANTHER" id="PTHR23150">
    <property type="entry name" value="SULFATASE MODIFYING FACTOR 1, 2"/>
    <property type="match status" value="1"/>
</dbReference>